<dbReference type="EMBL" id="FOXQ01000009">
    <property type="protein sequence ID" value="SFQ34775.1"/>
    <property type="molecule type" value="Genomic_DNA"/>
</dbReference>
<keyword evidence="2" id="KW-0479">Metal-binding</keyword>
<evidence type="ECO:0000256" key="5">
    <source>
        <dbReference type="ARBA" id="ARBA00023014"/>
    </source>
</evidence>
<dbReference type="InterPro" id="IPR039650">
    <property type="entry name" value="HdrA-like"/>
</dbReference>
<dbReference type="GO" id="GO:0046872">
    <property type="term" value="F:metal ion binding"/>
    <property type="evidence" value="ECO:0007669"/>
    <property type="project" value="UniProtKB-KW"/>
</dbReference>
<dbReference type="Proteomes" id="UP000199031">
    <property type="component" value="Unassembled WGS sequence"/>
</dbReference>
<dbReference type="RefSeq" id="WP_090660177.1">
    <property type="nucleotide sequence ID" value="NZ_FOXQ01000009.1"/>
</dbReference>
<protein>
    <submittedName>
        <fullName evidence="6">FAD dependent oxidoreductase</fullName>
    </submittedName>
</protein>
<dbReference type="STRING" id="1465490.SAMN05444277_109143"/>
<keyword evidence="3" id="KW-0560">Oxidoreductase</keyword>
<keyword evidence="1" id="KW-0004">4Fe-4S</keyword>
<dbReference type="InterPro" id="IPR036188">
    <property type="entry name" value="FAD/NAD-bd_sf"/>
</dbReference>
<evidence type="ECO:0000256" key="1">
    <source>
        <dbReference type="ARBA" id="ARBA00022485"/>
    </source>
</evidence>
<organism evidence="6 7">
    <name type="scientific">Parafilimonas terrae</name>
    <dbReference type="NCBI Taxonomy" id="1465490"/>
    <lineage>
        <taxon>Bacteria</taxon>
        <taxon>Pseudomonadati</taxon>
        <taxon>Bacteroidota</taxon>
        <taxon>Chitinophagia</taxon>
        <taxon>Chitinophagales</taxon>
        <taxon>Chitinophagaceae</taxon>
        <taxon>Parafilimonas</taxon>
    </lineage>
</organism>
<evidence type="ECO:0000256" key="4">
    <source>
        <dbReference type="ARBA" id="ARBA00023004"/>
    </source>
</evidence>
<dbReference type="SUPFAM" id="SSF51905">
    <property type="entry name" value="FAD/NAD(P)-binding domain"/>
    <property type="match status" value="1"/>
</dbReference>
<dbReference type="PANTHER" id="PTHR43498:SF1">
    <property type="entry name" value="COB--COM HETERODISULFIDE REDUCTASE IRON-SULFUR SUBUNIT A"/>
    <property type="match status" value="1"/>
</dbReference>
<keyword evidence="4" id="KW-0408">Iron</keyword>
<keyword evidence="5" id="KW-0411">Iron-sulfur</keyword>
<evidence type="ECO:0000256" key="2">
    <source>
        <dbReference type="ARBA" id="ARBA00022723"/>
    </source>
</evidence>
<dbReference type="Gene3D" id="3.50.50.60">
    <property type="entry name" value="FAD/NAD(P)-binding domain"/>
    <property type="match status" value="1"/>
</dbReference>
<dbReference type="AlphaFoldDB" id="A0A1I5XS08"/>
<accession>A0A1I5XS08</accession>
<evidence type="ECO:0000256" key="3">
    <source>
        <dbReference type="ARBA" id="ARBA00023002"/>
    </source>
</evidence>
<evidence type="ECO:0000313" key="6">
    <source>
        <dbReference type="EMBL" id="SFQ34775.1"/>
    </source>
</evidence>
<reference evidence="6 7" key="1">
    <citation type="submission" date="2016-10" db="EMBL/GenBank/DDBJ databases">
        <authorList>
            <person name="de Groot N.N."/>
        </authorList>
    </citation>
    <scope>NUCLEOTIDE SEQUENCE [LARGE SCALE GENOMIC DNA]</scope>
    <source>
        <strain evidence="6 7">DSM 28286</strain>
    </source>
</reference>
<dbReference type="Pfam" id="PF12831">
    <property type="entry name" value="FAD_oxidored"/>
    <property type="match status" value="1"/>
</dbReference>
<dbReference type="PANTHER" id="PTHR43498">
    <property type="entry name" value="FERREDOXIN:COB-COM HETERODISULFIDE REDUCTASE SUBUNIT A"/>
    <property type="match status" value="1"/>
</dbReference>
<evidence type="ECO:0000313" key="7">
    <source>
        <dbReference type="Proteomes" id="UP000199031"/>
    </source>
</evidence>
<dbReference type="OrthoDB" id="9777740at2"/>
<dbReference type="GO" id="GO:0051539">
    <property type="term" value="F:4 iron, 4 sulfur cluster binding"/>
    <property type="evidence" value="ECO:0007669"/>
    <property type="project" value="UniProtKB-KW"/>
</dbReference>
<dbReference type="GO" id="GO:0016491">
    <property type="term" value="F:oxidoreductase activity"/>
    <property type="evidence" value="ECO:0007669"/>
    <property type="project" value="UniProtKB-KW"/>
</dbReference>
<name>A0A1I5XS08_9BACT</name>
<sequence>MKKMFTIDSYHVPVKYEPDVCIIGAGPAGVAAAIAAARLKLSVLLIEKYGFCGGATVAGLSGTICGLFSSGNNPEQIVFGFADEFYSALQNKHAVVKPVKFGKTLLVPHDSLKWKETADELLAAHNCSILYHTNFLNAYTDDDGCISYLLLKSPEGQYAVKPKIVIDASGDAEVVHSINLETTFGNNGQVQTPTMIFKMANVDMKAFLQLDPHDLNAKIETAHLTGRYHLPRHHVYVFPLPNSGEVLCNMTRITYPDGSVPTGIHSTDLTFAETEGRRQAREYASFLIENIDAFRDAYMSDTGAQVGIRQTRSIAGVARLMNNDVIHAIKNKNAITHSAWPIELHAAGGLKIHYPEDDFYDIPFETLIPKNAVNVLVAGRCMSAEHEALASARVTAQCFGMGYAAGAAGGLMLKENITATTLNGVMVKEWMKENNLKNANETPM</sequence>
<gene>
    <name evidence="6" type="ORF">SAMN05444277_109143</name>
</gene>
<proteinExistence type="predicted"/>
<keyword evidence="7" id="KW-1185">Reference proteome</keyword>